<name>A0ABD0YRK0_9HEMI</name>
<reference evidence="1 2" key="1">
    <citation type="submission" date="2024-07" db="EMBL/GenBank/DDBJ databases">
        <title>Chromosome-level genome assembly of the water stick insect Ranatra chinensis (Heteroptera: Nepidae).</title>
        <authorList>
            <person name="Liu X."/>
        </authorList>
    </citation>
    <scope>NUCLEOTIDE SEQUENCE [LARGE SCALE GENOMIC DNA]</scope>
    <source>
        <strain evidence="1">Cailab_2021Rc</strain>
        <tissue evidence="1">Muscle</tissue>
    </source>
</reference>
<keyword evidence="2" id="KW-1185">Reference proteome</keyword>
<protein>
    <submittedName>
        <fullName evidence="1">Uncharacterized protein</fullName>
    </submittedName>
</protein>
<sequence length="128" mass="14422">MVSEQEQRAGDTLKELKSLRQVWNVGGCEVRDLTGPLTVQIMEAQLVFNCIPKGRIIFFNWCDHDTSATPDDTSEHLNFFIRVPFPIRWSSFDLKPMGDTGRDMGTPHVAYKTQWPPAEPIPLSASGC</sequence>
<dbReference type="Proteomes" id="UP001558652">
    <property type="component" value="Unassembled WGS sequence"/>
</dbReference>
<dbReference type="EMBL" id="JBFDAA010000003">
    <property type="protein sequence ID" value="KAL1138586.1"/>
    <property type="molecule type" value="Genomic_DNA"/>
</dbReference>
<organism evidence="1 2">
    <name type="scientific">Ranatra chinensis</name>
    <dbReference type="NCBI Taxonomy" id="642074"/>
    <lineage>
        <taxon>Eukaryota</taxon>
        <taxon>Metazoa</taxon>
        <taxon>Ecdysozoa</taxon>
        <taxon>Arthropoda</taxon>
        <taxon>Hexapoda</taxon>
        <taxon>Insecta</taxon>
        <taxon>Pterygota</taxon>
        <taxon>Neoptera</taxon>
        <taxon>Paraneoptera</taxon>
        <taxon>Hemiptera</taxon>
        <taxon>Heteroptera</taxon>
        <taxon>Panheteroptera</taxon>
        <taxon>Nepomorpha</taxon>
        <taxon>Nepidae</taxon>
        <taxon>Ranatrinae</taxon>
        <taxon>Ranatra</taxon>
    </lineage>
</organism>
<evidence type="ECO:0000313" key="2">
    <source>
        <dbReference type="Proteomes" id="UP001558652"/>
    </source>
</evidence>
<proteinExistence type="predicted"/>
<evidence type="ECO:0000313" key="1">
    <source>
        <dbReference type="EMBL" id="KAL1138586.1"/>
    </source>
</evidence>
<accession>A0ABD0YRK0</accession>
<comment type="caution">
    <text evidence="1">The sequence shown here is derived from an EMBL/GenBank/DDBJ whole genome shotgun (WGS) entry which is preliminary data.</text>
</comment>
<dbReference type="AlphaFoldDB" id="A0ABD0YRK0"/>
<gene>
    <name evidence="1" type="ORF">AAG570_008649</name>
</gene>